<feature type="compositionally biased region" description="Basic and acidic residues" evidence="1">
    <location>
        <begin position="268"/>
        <end position="286"/>
    </location>
</feature>
<dbReference type="PhylomeDB" id="A0A060SZM1"/>
<dbReference type="InterPro" id="IPR006861">
    <property type="entry name" value="HABP4_PAIRBP1-bd"/>
</dbReference>
<feature type="domain" description="Hyaluronan/mRNA-binding protein" evidence="2">
    <location>
        <begin position="124"/>
        <end position="216"/>
    </location>
</feature>
<dbReference type="SMART" id="SM01233">
    <property type="entry name" value="HABP4_PAI-RBP1"/>
    <property type="match status" value="1"/>
</dbReference>
<dbReference type="EMBL" id="HG937693">
    <property type="protein sequence ID" value="CDP33969.1"/>
    <property type="molecule type" value="Genomic_DNA"/>
</dbReference>
<dbReference type="GO" id="GO:0005737">
    <property type="term" value="C:cytoplasm"/>
    <property type="evidence" value="ECO:0007669"/>
    <property type="project" value="TreeGrafter"/>
</dbReference>
<organism evidence="3">
    <name type="scientific">Blastobotrys adeninivorans</name>
    <name type="common">Yeast</name>
    <name type="synonym">Arxula adeninivorans</name>
    <dbReference type="NCBI Taxonomy" id="409370"/>
    <lineage>
        <taxon>Eukaryota</taxon>
        <taxon>Fungi</taxon>
        <taxon>Dikarya</taxon>
        <taxon>Ascomycota</taxon>
        <taxon>Saccharomycotina</taxon>
        <taxon>Dipodascomycetes</taxon>
        <taxon>Dipodascales</taxon>
        <taxon>Trichomonascaceae</taxon>
        <taxon>Blastobotrys</taxon>
    </lineage>
</organism>
<reference evidence="3" key="1">
    <citation type="submission" date="2014-02" db="EMBL/GenBank/DDBJ databases">
        <authorList>
            <person name="Genoscope - CEA"/>
        </authorList>
    </citation>
    <scope>NUCLEOTIDE SEQUENCE</scope>
    <source>
        <strain evidence="3">LS3</strain>
    </source>
</reference>
<dbReference type="GO" id="GO:0003723">
    <property type="term" value="F:RNA binding"/>
    <property type="evidence" value="ECO:0007669"/>
    <property type="project" value="InterPro"/>
</dbReference>
<name>A0A060SZM1_BLAAD</name>
<dbReference type="Gene3D" id="6.10.140.1040">
    <property type="match status" value="1"/>
</dbReference>
<feature type="region of interest" description="Disordered" evidence="1">
    <location>
        <begin position="239"/>
        <end position="320"/>
    </location>
</feature>
<dbReference type="PANTHER" id="PTHR12299:SF17">
    <property type="entry name" value="AT19571P-RELATED"/>
    <property type="match status" value="1"/>
</dbReference>
<dbReference type="InterPro" id="IPR039764">
    <property type="entry name" value="HABP4/SERBP1-like"/>
</dbReference>
<dbReference type="PANTHER" id="PTHR12299">
    <property type="entry name" value="HYALURONIC ACID-BINDING PROTEIN 4"/>
    <property type="match status" value="1"/>
</dbReference>
<evidence type="ECO:0000313" key="3">
    <source>
        <dbReference type="EMBL" id="CDP33969.1"/>
    </source>
</evidence>
<reference evidence="3" key="2">
    <citation type="submission" date="2014-06" db="EMBL/GenBank/DDBJ databases">
        <title>The complete genome of Blastobotrys (Arxula) adeninivorans LS3 - a yeast of biotechnological interest.</title>
        <authorList>
            <person name="Kunze G."/>
            <person name="Gaillardin C."/>
            <person name="Czernicka M."/>
            <person name="Durrens P."/>
            <person name="Martin T."/>
            <person name="Boer E."/>
            <person name="Gabaldon T."/>
            <person name="Cruz J."/>
            <person name="Talla E."/>
            <person name="Marck C."/>
            <person name="Goffeau A."/>
            <person name="Barbe V."/>
            <person name="Baret P."/>
            <person name="Baronian K."/>
            <person name="Beier S."/>
            <person name="Bleykasten C."/>
            <person name="Bode R."/>
            <person name="Casaregola S."/>
            <person name="Despons L."/>
            <person name="Fairhead C."/>
            <person name="Giersberg M."/>
            <person name="Gierski P."/>
            <person name="Hahnel U."/>
            <person name="Hartmann A."/>
            <person name="Jankowska D."/>
            <person name="Jubin C."/>
            <person name="Jung P."/>
            <person name="Lafontaine I."/>
            <person name="Leh-Louis V."/>
            <person name="Lemaire M."/>
            <person name="Marcet-Houben M."/>
            <person name="Mascher M."/>
            <person name="Morel G."/>
            <person name="Richard G.-F."/>
            <person name="Riechen J."/>
            <person name="Sacerdot C."/>
            <person name="Sarkar A."/>
            <person name="Savel G."/>
            <person name="Schacherer J."/>
            <person name="Sherman D."/>
            <person name="Straub M.-L."/>
            <person name="Stein N."/>
            <person name="Thierry A."/>
            <person name="Trautwein-Schult A."/>
            <person name="Westhof E."/>
            <person name="Worch S."/>
            <person name="Dujon B."/>
            <person name="Souciet J.-L."/>
            <person name="Wincker P."/>
            <person name="Scholz U."/>
            <person name="Neuveglise N."/>
        </authorList>
    </citation>
    <scope>NUCLEOTIDE SEQUENCE</scope>
    <source>
        <strain evidence="3">LS3</strain>
    </source>
</reference>
<accession>A0A060SZM1</accession>
<sequence>MICGTTRYCLCEICLLAHTIIESSNLCSIVMNHCSVVNINLFAVLGDDGEQQQAPSLSTVAPEVVRKTTSSKKSDNPPPKADPNRANPNRAKAQGNEAAFRDKNAGRDSNRSKAAPENTKGARRGRDKDRRSQTGRNDTSKKVTKGWGDNRKQAQEEASAESIAKADEKADASEDAEAAEVVEEPDNTKTLEEYMEELRAKTAALNVRHERKPNEGADDSKWQNAAELVKEEVAFVPATKTKTVRSKTKKEKQILEADLSFEAPQQSRGDRGDRRGPRRGGNDRRGGRGGNNARSGKPAGGRRPAPVNVTNPDEFPTLGA</sequence>
<protein>
    <submittedName>
        <fullName evidence="3">ARAD1C01738p</fullName>
    </submittedName>
</protein>
<gene>
    <name evidence="3" type="ORF">GNLVRS02_ARAD1C01738g</name>
</gene>
<dbReference type="AlphaFoldDB" id="A0A060SZM1"/>
<feature type="region of interest" description="Disordered" evidence="1">
    <location>
        <begin position="53"/>
        <end position="187"/>
    </location>
</feature>
<proteinExistence type="predicted"/>
<evidence type="ECO:0000256" key="1">
    <source>
        <dbReference type="SAM" id="MobiDB-lite"/>
    </source>
</evidence>
<evidence type="ECO:0000259" key="2">
    <source>
        <dbReference type="SMART" id="SM01233"/>
    </source>
</evidence>
<feature type="compositionally biased region" description="Acidic residues" evidence="1">
    <location>
        <begin position="173"/>
        <end position="185"/>
    </location>
</feature>
<dbReference type="GO" id="GO:0005634">
    <property type="term" value="C:nucleus"/>
    <property type="evidence" value="ECO:0007669"/>
    <property type="project" value="TreeGrafter"/>
</dbReference>
<feature type="compositionally biased region" description="Basic and acidic residues" evidence="1">
    <location>
        <begin position="99"/>
        <end position="111"/>
    </location>
</feature>